<dbReference type="Proteomes" id="UP000595448">
    <property type="component" value="Chromosome"/>
</dbReference>
<accession>A0ABX7BQ36</accession>
<keyword evidence="1" id="KW-0472">Membrane</keyword>
<keyword evidence="1" id="KW-1133">Transmembrane helix</keyword>
<feature type="transmembrane region" description="Helical" evidence="1">
    <location>
        <begin position="27"/>
        <end position="44"/>
    </location>
</feature>
<dbReference type="EMBL" id="CP067977">
    <property type="protein sequence ID" value="QQQ19676.1"/>
    <property type="molecule type" value="Genomic_DNA"/>
</dbReference>
<sequence>MAVAAIVSTAVLATIYTANETVVPSLTQAVLGIAGLSALAWVLVNELVGLARMDSPASARPERFLAPQTGTPEATAFG</sequence>
<name>A0ABX7BQ36_9CAUL</name>
<keyword evidence="1" id="KW-0812">Transmembrane</keyword>
<organism evidence="2 3">
    <name type="scientific">Brevundimonas vitisensis</name>
    <dbReference type="NCBI Taxonomy" id="2800818"/>
    <lineage>
        <taxon>Bacteria</taxon>
        <taxon>Pseudomonadati</taxon>
        <taxon>Pseudomonadota</taxon>
        <taxon>Alphaproteobacteria</taxon>
        <taxon>Caulobacterales</taxon>
        <taxon>Caulobacteraceae</taxon>
        <taxon>Brevundimonas</taxon>
    </lineage>
</organism>
<gene>
    <name evidence="2" type="ORF">JIP62_06205</name>
</gene>
<proteinExistence type="predicted"/>
<protein>
    <submittedName>
        <fullName evidence="2">Uncharacterized protein</fullName>
    </submittedName>
</protein>
<evidence type="ECO:0000313" key="2">
    <source>
        <dbReference type="EMBL" id="QQQ19676.1"/>
    </source>
</evidence>
<keyword evidence="3" id="KW-1185">Reference proteome</keyword>
<evidence type="ECO:0000256" key="1">
    <source>
        <dbReference type="SAM" id="Phobius"/>
    </source>
</evidence>
<reference evidence="2 3" key="1">
    <citation type="submission" date="2021-01" db="EMBL/GenBank/DDBJ databases">
        <title>Brevundimonas vitis sp. nov., an bacterium isolated from grape (Vitis vinifera).</title>
        <authorList>
            <person name="Jiang L."/>
            <person name="Lee J."/>
        </authorList>
    </citation>
    <scope>NUCLEOTIDE SEQUENCE [LARGE SCALE GENOMIC DNA]</scope>
    <source>
        <strain evidence="2 3">GRTSA-9</strain>
    </source>
</reference>
<evidence type="ECO:0000313" key="3">
    <source>
        <dbReference type="Proteomes" id="UP000595448"/>
    </source>
</evidence>
<dbReference type="RefSeq" id="WP_201104027.1">
    <property type="nucleotide sequence ID" value="NZ_CP067977.1"/>
</dbReference>